<comment type="caution">
    <text evidence="1">The sequence shown here is derived from an EMBL/GenBank/DDBJ whole genome shotgun (WGS) entry which is preliminary data.</text>
</comment>
<organism evidence="1 2">
    <name type="scientific">Eretmocerus hayati</name>
    <dbReference type="NCBI Taxonomy" id="131215"/>
    <lineage>
        <taxon>Eukaryota</taxon>
        <taxon>Metazoa</taxon>
        <taxon>Ecdysozoa</taxon>
        <taxon>Arthropoda</taxon>
        <taxon>Hexapoda</taxon>
        <taxon>Insecta</taxon>
        <taxon>Pterygota</taxon>
        <taxon>Neoptera</taxon>
        <taxon>Endopterygota</taxon>
        <taxon>Hymenoptera</taxon>
        <taxon>Apocrita</taxon>
        <taxon>Proctotrupomorpha</taxon>
        <taxon>Chalcidoidea</taxon>
        <taxon>Aphelinidae</taxon>
        <taxon>Aphelininae</taxon>
        <taxon>Eretmocerus</taxon>
    </lineage>
</organism>
<accession>A0ACC2P4E1</accession>
<reference evidence="1" key="1">
    <citation type="submission" date="2023-04" db="EMBL/GenBank/DDBJ databases">
        <title>A chromosome-level genome assembly of the parasitoid wasp Eretmocerus hayati.</title>
        <authorList>
            <person name="Zhong Y."/>
            <person name="Liu S."/>
            <person name="Liu Y."/>
        </authorList>
    </citation>
    <scope>NUCLEOTIDE SEQUENCE</scope>
    <source>
        <strain evidence="1">ZJU_SS_LIU_2023</strain>
    </source>
</reference>
<dbReference type="Proteomes" id="UP001239111">
    <property type="component" value="Chromosome 2"/>
</dbReference>
<evidence type="ECO:0000313" key="2">
    <source>
        <dbReference type="Proteomes" id="UP001239111"/>
    </source>
</evidence>
<keyword evidence="2" id="KW-1185">Reference proteome</keyword>
<sequence length="175" mass="20584">MLPKDICNIDLDFYFLICYNKLDFYGEFHLDELNITIQILPRINFKNYKEILYNVDPMSLRKQLFTMIYRPQKQKAIGFITQFEDVVRKFDHLANNETEKLKETEKSDFIYNAVMATVPSIQGLEFWTKNQTGERMTYREIKNSIMQAELNRQAMGHVGGAMVAQPRSDAVRCYG</sequence>
<gene>
    <name evidence="1" type="ORF">QAD02_013079</name>
</gene>
<name>A0ACC2P4E1_9HYME</name>
<evidence type="ECO:0000313" key="1">
    <source>
        <dbReference type="EMBL" id="KAJ8677292.1"/>
    </source>
</evidence>
<dbReference type="EMBL" id="CM056742">
    <property type="protein sequence ID" value="KAJ8677292.1"/>
    <property type="molecule type" value="Genomic_DNA"/>
</dbReference>
<protein>
    <submittedName>
        <fullName evidence="1">Uncharacterized protein</fullName>
    </submittedName>
</protein>
<proteinExistence type="predicted"/>